<dbReference type="EMBL" id="DSQF01000012">
    <property type="protein sequence ID" value="HGZ43119.1"/>
    <property type="molecule type" value="Genomic_DNA"/>
</dbReference>
<keyword evidence="1" id="KW-0732">Signal</keyword>
<evidence type="ECO:0000256" key="1">
    <source>
        <dbReference type="SAM" id="SignalP"/>
    </source>
</evidence>
<evidence type="ECO:0008006" key="3">
    <source>
        <dbReference type="Google" id="ProtNLM"/>
    </source>
</evidence>
<evidence type="ECO:0000313" key="2">
    <source>
        <dbReference type="EMBL" id="HGZ43119.1"/>
    </source>
</evidence>
<feature type="signal peptide" evidence="1">
    <location>
        <begin position="1"/>
        <end position="22"/>
    </location>
</feature>
<name>A0A832I1R7_UNCEI</name>
<reference evidence="2" key="1">
    <citation type="journal article" date="2020" name="mSystems">
        <title>Genome- and Community-Level Interaction Insights into Carbon Utilization and Element Cycling Functions of Hydrothermarchaeota in Hydrothermal Sediment.</title>
        <authorList>
            <person name="Zhou Z."/>
            <person name="Liu Y."/>
            <person name="Xu W."/>
            <person name="Pan J."/>
            <person name="Luo Z.H."/>
            <person name="Li M."/>
        </authorList>
    </citation>
    <scope>NUCLEOTIDE SEQUENCE [LARGE SCALE GENOMIC DNA]</scope>
    <source>
        <strain evidence="2">SpSt-381</strain>
    </source>
</reference>
<dbReference type="AlphaFoldDB" id="A0A832I1R7"/>
<sequence>MNSKRLIAIAALLIALPVAANAQTSRVEGMALQGDYIKDFTGIYTYPSQVSNVGNLIYGEFGNDAVGINLIDDRAVGAVLGNLWDGRFGTWAIHIREWTPSIGQGDVSSHPGIGGGGSDPNLNNNESFDIMWGKRFGGTSLGLRLNRSMWQSEISTPTTVTTFTNNLTFVGDNFNRNIMGFGGGIGFEINPSTTFEAGFLYQQRTFENTVEPVSAGPGNIEDDGGASYLLAARAMYQWQSNVMLVPVLKYYSFDNSVKATSPGGAVTSTEATIKGWQLGLAGNWTLGSNDLFVLGLTFAQNKAEQDGLVFDSGINPGATYESEITETYMPQVFAALETHVNSWLTLRFGANKGVFSKLKSEGADATEDKVEITFSDFNMLLGAGVKVGTLQFDAILADDFFQNLGYLGSGQSSNTTFSGGYFPKVTATYSF</sequence>
<gene>
    <name evidence="2" type="ORF">ENR23_06790</name>
</gene>
<accession>A0A832I1R7</accession>
<feature type="chain" id="PRO_5032444751" description="TonB-dependent receptor" evidence="1">
    <location>
        <begin position="23"/>
        <end position="431"/>
    </location>
</feature>
<protein>
    <recommendedName>
        <fullName evidence="3">TonB-dependent receptor</fullName>
    </recommendedName>
</protein>
<organism evidence="2">
    <name type="scientific">Eiseniibacteriota bacterium</name>
    <dbReference type="NCBI Taxonomy" id="2212470"/>
    <lineage>
        <taxon>Bacteria</taxon>
        <taxon>Candidatus Eiseniibacteriota</taxon>
    </lineage>
</organism>
<proteinExistence type="predicted"/>
<comment type="caution">
    <text evidence="2">The sequence shown here is derived from an EMBL/GenBank/DDBJ whole genome shotgun (WGS) entry which is preliminary data.</text>
</comment>
<dbReference type="SUPFAM" id="SSF56935">
    <property type="entry name" value="Porins"/>
    <property type="match status" value="1"/>
</dbReference>